<dbReference type="AlphaFoldDB" id="A9PK37"/>
<organism evidence="1">
    <name type="scientific">Populus trichocarpa x Populus deltoides</name>
    <dbReference type="NCBI Taxonomy" id="3695"/>
    <lineage>
        <taxon>Eukaryota</taxon>
        <taxon>Viridiplantae</taxon>
        <taxon>Streptophyta</taxon>
        <taxon>Embryophyta</taxon>
        <taxon>Tracheophyta</taxon>
        <taxon>Spermatophyta</taxon>
        <taxon>Magnoliopsida</taxon>
        <taxon>eudicotyledons</taxon>
        <taxon>Gunneridae</taxon>
        <taxon>Pentapetalae</taxon>
        <taxon>rosids</taxon>
        <taxon>fabids</taxon>
        <taxon>Malpighiales</taxon>
        <taxon>Salicaceae</taxon>
        <taxon>Saliceae</taxon>
        <taxon>Populus</taxon>
    </lineage>
</organism>
<name>A9PK37_9ROSI</name>
<dbReference type="EMBL" id="EF148786">
    <property type="protein sequence ID" value="ABK96740.1"/>
    <property type="molecule type" value="mRNA"/>
</dbReference>
<protein>
    <submittedName>
        <fullName evidence="1">Uncharacterized protein</fullName>
    </submittedName>
</protein>
<accession>A9PK37</accession>
<proteinExistence type="evidence at transcript level"/>
<reference evidence="1" key="1">
    <citation type="journal article" date="2008" name="BMC Genomics">
        <title>Analysis of 4,664 high-quality sequence-finished poplar full-length cDNA clones and their utility for the discovery of genes responding to insect feeding.</title>
        <authorList>
            <person name="Ralph S.G."/>
            <person name="Chun H.J."/>
            <person name="Cooper D."/>
            <person name="Kirkpatrick R."/>
            <person name="Kolosova N."/>
            <person name="Gunter L."/>
            <person name="Tuskan G.A."/>
            <person name="Douglas C.J."/>
            <person name="Holt R.A."/>
            <person name="Jones S.J."/>
            <person name="Marra M.A."/>
            <person name="Bohlmann J."/>
        </authorList>
    </citation>
    <scope>NUCLEOTIDE SEQUENCE</scope>
    <source>
        <tissue evidence="1">Sapling trees one metre in height and grown under greenhouse conditions were exposed to continuous feeding by Malacosoma disstria Hubner</tissue>
    </source>
</reference>
<evidence type="ECO:0000313" key="1">
    <source>
        <dbReference type="EMBL" id="ABK96740.1"/>
    </source>
</evidence>
<sequence>MLETRSQWCHKSITPRILINKILSQFNISTFFGRYHTFPESK</sequence>